<evidence type="ECO:0000256" key="1">
    <source>
        <dbReference type="ARBA" id="ARBA00004811"/>
    </source>
</evidence>
<dbReference type="CDD" id="cd01556">
    <property type="entry name" value="EPSP_synthase"/>
    <property type="match status" value="1"/>
</dbReference>
<dbReference type="PANTHER" id="PTHR21090">
    <property type="entry name" value="AROM/DEHYDROQUINATE SYNTHASE"/>
    <property type="match status" value="1"/>
</dbReference>
<gene>
    <name evidence="8 9" type="primary">aroA</name>
    <name evidence="9" type="ORF">OWM53_01585</name>
</gene>
<evidence type="ECO:0000256" key="5">
    <source>
        <dbReference type="ARBA" id="ARBA00022679"/>
    </source>
</evidence>
<comment type="subcellular location">
    <subcellularLocation>
        <location evidence="8">Cytoplasm</location>
    </subcellularLocation>
</comment>
<comment type="function">
    <text evidence="8">Catalyzes the transfer of the enolpyruvyl moiety of phosphoenolpyruvate (PEP) to the 5-hydroxyl of shikimate-3-phosphate (S3P) to produce enolpyruvyl shikimate-3-phosphate and inorganic phosphate.</text>
</comment>
<evidence type="ECO:0000256" key="2">
    <source>
        <dbReference type="ARBA" id="ARBA00009948"/>
    </source>
</evidence>
<dbReference type="InterPro" id="IPR036968">
    <property type="entry name" value="Enolpyruvate_Tfrase_sf"/>
</dbReference>
<feature type="active site" description="Proton acceptor" evidence="8">
    <location>
        <position position="314"/>
    </location>
</feature>
<dbReference type="EMBL" id="CP113403">
    <property type="protein sequence ID" value="WAI17528.1"/>
    <property type="molecule type" value="Genomic_DNA"/>
</dbReference>
<dbReference type="FunFam" id="3.65.10.10:FF:000004">
    <property type="entry name" value="3-phosphoshikimate 1-carboxyvinyltransferase"/>
    <property type="match status" value="1"/>
</dbReference>
<evidence type="ECO:0000256" key="6">
    <source>
        <dbReference type="ARBA" id="ARBA00023141"/>
    </source>
</evidence>
<sequence length="428" mass="46887">MQNFLKLNPVSFVNGIIYLPGSKSISNRVLLLSALTNGTTTISNLLDSEDTQYMLSALKKIGIFYSLSDKNKTCYIHGNSQSFEVKHPISLFLGNAGTAIRPLLSAFSLYTNNVTLTGNNRMHERPIKHLVNALQQGGAIIEYKNNLGYPPVSTKGGFIGGLITLNGSISSQFLTSLLIIAPLALKNTTIFIKGNLVSKPYIDITIKLIKLFGIDIRHDSYSVFYITGNQQYKTPGNYTIEGDASSASYFLAAAAIKGGSVKVVGVGKKSIQGDIKFATVLEKMGAIINWGDSFIISTKSKLKAIDLDMNHIPDAAMTIAIVALFAQGTTILRNIYNWRVKETDRLSAMTKELKKVGAIVKEGKDFLSITPTDSLKSAEINTYDDHRMAMCFSLLCLSNVGVKIINPNCVIKTYPKYFQDFLTICKSQ</sequence>
<dbReference type="PROSITE" id="PS00885">
    <property type="entry name" value="EPSP_SYNTHASE_2"/>
    <property type="match status" value="1"/>
</dbReference>
<keyword evidence="3 8" id="KW-0963">Cytoplasm</keyword>
<feature type="binding site" evidence="8">
    <location>
        <position position="97"/>
    </location>
    <ligand>
        <name>phosphoenolpyruvate</name>
        <dbReference type="ChEBI" id="CHEBI:58702"/>
    </ligand>
</feature>
<keyword evidence="4 8" id="KW-0028">Amino-acid biosynthesis</keyword>
<dbReference type="AlphaFoldDB" id="A0A4D6XN45"/>
<dbReference type="PANTHER" id="PTHR21090:SF5">
    <property type="entry name" value="PENTAFUNCTIONAL AROM POLYPEPTIDE"/>
    <property type="match status" value="1"/>
</dbReference>
<evidence type="ECO:0000256" key="3">
    <source>
        <dbReference type="ARBA" id="ARBA00022490"/>
    </source>
</evidence>
<dbReference type="InterPro" id="IPR013792">
    <property type="entry name" value="RNA3'P_cycl/enolpyr_Trfase_a/b"/>
</dbReference>
<comment type="pathway">
    <text evidence="1 8">Metabolic intermediate biosynthesis; chorismate biosynthesis; chorismate from D-erythrose 4-phosphate and phosphoenolpyruvate: step 6/7.</text>
</comment>
<keyword evidence="6 8" id="KW-0057">Aromatic amino acid biosynthesis</keyword>
<dbReference type="PIRSF" id="PIRSF000505">
    <property type="entry name" value="EPSPS"/>
    <property type="match status" value="1"/>
</dbReference>
<dbReference type="OrthoDB" id="9809920at2"/>
<dbReference type="GO" id="GO:0005737">
    <property type="term" value="C:cytoplasm"/>
    <property type="evidence" value="ECO:0007669"/>
    <property type="project" value="UniProtKB-SubCell"/>
</dbReference>
<dbReference type="Pfam" id="PF00275">
    <property type="entry name" value="EPSP_synthase"/>
    <property type="match status" value="1"/>
</dbReference>
<dbReference type="GO" id="GO:0009073">
    <property type="term" value="P:aromatic amino acid family biosynthetic process"/>
    <property type="evidence" value="ECO:0007669"/>
    <property type="project" value="UniProtKB-KW"/>
</dbReference>
<reference evidence="9" key="1">
    <citation type="submission" date="2022-11" db="EMBL/GenBank/DDBJ databases">
        <title>The whole genome sequencing of pests is an important tool to study the evolution of the plant-insect interaction and insecticide resistance.</title>
        <authorList>
            <person name="Kananovich Y."/>
        </authorList>
    </citation>
    <scope>NUCLEOTIDE SEQUENCE</scope>
    <source>
        <strain evidence="9">BSU_Aph_2016</strain>
    </source>
</reference>
<dbReference type="EC" id="2.5.1.19" evidence="8"/>
<protein>
    <recommendedName>
        <fullName evidence="8">3-phosphoshikimate 1-carboxyvinyltransferase</fullName>
        <ecNumber evidence="8">2.5.1.19</ecNumber>
    </recommendedName>
    <alternativeName>
        <fullName evidence="8">5-enolpyruvylshikimate-3-phosphate synthase</fullName>
        <shortName evidence="8">EPSP synthase</shortName>
        <shortName evidence="8">EPSPS</shortName>
    </alternativeName>
</protein>
<dbReference type="Gene3D" id="3.65.10.10">
    <property type="entry name" value="Enolpyruvate transferase domain"/>
    <property type="match status" value="2"/>
</dbReference>
<feature type="binding site" evidence="8">
    <location>
        <position position="170"/>
    </location>
    <ligand>
        <name>3-phosphoshikimate</name>
        <dbReference type="ChEBI" id="CHEBI:145989"/>
    </ligand>
</feature>
<feature type="binding site" evidence="8">
    <location>
        <position position="314"/>
    </location>
    <ligand>
        <name>3-phosphoshikimate</name>
        <dbReference type="ChEBI" id="CHEBI:145989"/>
    </ligand>
</feature>
<dbReference type="Proteomes" id="UP001163441">
    <property type="component" value="Chromosome"/>
</dbReference>
<evidence type="ECO:0000256" key="4">
    <source>
        <dbReference type="ARBA" id="ARBA00022605"/>
    </source>
</evidence>
<evidence type="ECO:0000313" key="10">
    <source>
        <dbReference type="Proteomes" id="UP001163441"/>
    </source>
</evidence>
<feature type="binding site" evidence="8">
    <location>
        <position position="125"/>
    </location>
    <ligand>
        <name>phosphoenolpyruvate</name>
        <dbReference type="ChEBI" id="CHEBI:58702"/>
    </ligand>
</feature>
<dbReference type="SUPFAM" id="SSF55205">
    <property type="entry name" value="EPT/RTPC-like"/>
    <property type="match status" value="1"/>
</dbReference>
<dbReference type="NCBIfam" id="TIGR01356">
    <property type="entry name" value="aroA"/>
    <property type="match status" value="1"/>
</dbReference>
<dbReference type="FunFam" id="3.65.10.10:FF:000003">
    <property type="entry name" value="3-phosphoshikimate 1-carboxyvinyltransferase"/>
    <property type="match status" value="1"/>
</dbReference>
<dbReference type="HAMAP" id="MF_00210">
    <property type="entry name" value="EPSP_synth"/>
    <property type="match status" value="1"/>
</dbReference>
<evidence type="ECO:0000256" key="8">
    <source>
        <dbReference type="HAMAP-Rule" id="MF_00210"/>
    </source>
</evidence>
<evidence type="ECO:0000256" key="7">
    <source>
        <dbReference type="ARBA" id="ARBA00044633"/>
    </source>
</evidence>
<feature type="binding site" evidence="8">
    <location>
        <position position="387"/>
    </location>
    <ligand>
        <name>phosphoenolpyruvate</name>
        <dbReference type="ChEBI" id="CHEBI:58702"/>
    </ligand>
</feature>
<dbReference type="RefSeq" id="WP_158360607.1">
    <property type="nucleotide sequence ID" value="NZ_CP034897.1"/>
</dbReference>
<accession>A0A4D6XN45</accession>
<keyword evidence="5 8" id="KW-0808">Transferase</keyword>
<name>A0A4D6XN45_9GAMM</name>
<feature type="binding site" evidence="8">
    <location>
        <position position="412"/>
    </location>
    <ligand>
        <name>phosphoenolpyruvate</name>
        <dbReference type="ChEBI" id="CHEBI:58702"/>
    </ligand>
</feature>
<evidence type="ECO:0000313" key="9">
    <source>
        <dbReference type="EMBL" id="WAI17528.1"/>
    </source>
</evidence>
<feature type="binding site" evidence="8">
    <location>
        <position position="198"/>
    </location>
    <ligand>
        <name>3-phosphoshikimate</name>
        <dbReference type="ChEBI" id="CHEBI:145989"/>
    </ligand>
</feature>
<feature type="binding site" evidence="8">
    <location>
        <position position="28"/>
    </location>
    <ligand>
        <name>3-phosphoshikimate</name>
        <dbReference type="ChEBI" id="CHEBI:145989"/>
    </ligand>
</feature>
<comment type="catalytic activity">
    <reaction evidence="7">
        <text>3-phosphoshikimate + phosphoenolpyruvate = 5-O-(1-carboxyvinyl)-3-phosphoshikimate + phosphate</text>
        <dbReference type="Rhea" id="RHEA:21256"/>
        <dbReference type="ChEBI" id="CHEBI:43474"/>
        <dbReference type="ChEBI" id="CHEBI:57701"/>
        <dbReference type="ChEBI" id="CHEBI:58702"/>
        <dbReference type="ChEBI" id="CHEBI:145989"/>
        <dbReference type="EC" id="2.5.1.19"/>
    </reaction>
    <physiologicalReaction direction="left-to-right" evidence="7">
        <dbReference type="Rhea" id="RHEA:21257"/>
    </physiologicalReaction>
</comment>
<feature type="binding site" evidence="8">
    <location>
        <position position="23"/>
    </location>
    <ligand>
        <name>3-phosphoshikimate</name>
        <dbReference type="ChEBI" id="CHEBI:145989"/>
    </ligand>
</feature>
<dbReference type="GO" id="GO:0003866">
    <property type="term" value="F:3-phosphoshikimate 1-carboxyvinyltransferase activity"/>
    <property type="evidence" value="ECO:0007669"/>
    <property type="project" value="UniProtKB-UniRule"/>
</dbReference>
<dbReference type="GO" id="GO:0009423">
    <property type="term" value="P:chorismate biosynthetic process"/>
    <property type="evidence" value="ECO:0007669"/>
    <property type="project" value="UniProtKB-UniRule"/>
</dbReference>
<organism evidence="9 10">
    <name type="scientific">Buchnera aphidicola</name>
    <name type="common">Aphis craccivora</name>
    <dbReference type="NCBI Taxonomy" id="466616"/>
    <lineage>
        <taxon>Bacteria</taxon>
        <taxon>Pseudomonadati</taxon>
        <taxon>Pseudomonadota</taxon>
        <taxon>Gammaproteobacteria</taxon>
        <taxon>Enterobacterales</taxon>
        <taxon>Erwiniaceae</taxon>
        <taxon>Buchnera</taxon>
    </lineage>
</organism>
<dbReference type="InterPro" id="IPR023193">
    <property type="entry name" value="EPSP_synthase_CS"/>
</dbReference>
<feature type="binding site" evidence="8">
    <location>
        <position position="171"/>
    </location>
    <ligand>
        <name>3-phosphoshikimate</name>
        <dbReference type="ChEBI" id="CHEBI:145989"/>
    </ligand>
</feature>
<feature type="binding site" evidence="8">
    <location>
        <position position="345"/>
    </location>
    <ligand>
        <name>phosphoenolpyruvate</name>
        <dbReference type="ChEBI" id="CHEBI:58702"/>
    </ligand>
</feature>
<proteinExistence type="inferred from homology"/>
<comment type="subunit">
    <text evidence="8">Monomer.</text>
</comment>
<dbReference type="InterPro" id="IPR001986">
    <property type="entry name" value="Enolpyruvate_Tfrase_dom"/>
</dbReference>
<dbReference type="PROSITE" id="PS00104">
    <property type="entry name" value="EPSP_SYNTHASE_1"/>
    <property type="match status" value="1"/>
</dbReference>
<feature type="binding site" evidence="8">
    <location>
        <position position="172"/>
    </location>
    <ligand>
        <name>phosphoenolpyruvate</name>
        <dbReference type="ChEBI" id="CHEBI:58702"/>
    </ligand>
</feature>
<comment type="similarity">
    <text evidence="2 8">Belongs to the EPSP synthase family.</text>
</comment>
<feature type="binding site" evidence="8">
    <location>
        <position position="23"/>
    </location>
    <ligand>
        <name>phosphoenolpyruvate</name>
        <dbReference type="ChEBI" id="CHEBI:58702"/>
    </ligand>
</feature>
<dbReference type="InterPro" id="IPR006264">
    <property type="entry name" value="EPSP_synthase"/>
</dbReference>
<dbReference type="GO" id="GO:0008652">
    <property type="term" value="P:amino acid biosynthetic process"/>
    <property type="evidence" value="ECO:0007669"/>
    <property type="project" value="UniProtKB-KW"/>
</dbReference>
<feature type="binding site" evidence="8">
    <location>
        <position position="24"/>
    </location>
    <ligand>
        <name>3-phosphoshikimate</name>
        <dbReference type="ChEBI" id="CHEBI:145989"/>
    </ligand>
</feature>
<feature type="binding site" evidence="8">
    <location>
        <position position="337"/>
    </location>
    <ligand>
        <name>3-phosphoshikimate</name>
        <dbReference type="ChEBI" id="CHEBI:145989"/>
    </ligand>
</feature>
<feature type="binding site" evidence="8">
    <location>
        <position position="341"/>
    </location>
    <ligand>
        <name>3-phosphoshikimate</name>
        <dbReference type="ChEBI" id="CHEBI:145989"/>
    </ligand>
</feature>
<feature type="binding site" evidence="8">
    <location>
        <position position="172"/>
    </location>
    <ligand>
        <name>3-phosphoshikimate</name>
        <dbReference type="ChEBI" id="CHEBI:145989"/>
    </ligand>
</feature>